<accession>A0A1M5TU12</accession>
<dbReference type="Proteomes" id="UP000184112">
    <property type="component" value="Unassembled WGS sequence"/>
</dbReference>
<sequence length="139" mass="16536">MTLAAQIVWLFVLAVPIACISWTVTHEEIFREPHEWCVKRSKNDRYILSRKFFYLLTCEYCFSHYVTIAFLILCNYKLLLNDWRGYILAGFSLVFIANVYMSFFALLRQAIKKEKVEIEKIETETDNEKNVTQNKNTFN</sequence>
<evidence type="ECO:0000313" key="3">
    <source>
        <dbReference type="EMBL" id="SHH54189.1"/>
    </source>
</evidence>
<feature type="transmembrane region" description="Helical" evidence="2">
    <location>
        <begin position="85"/>
        <end position="107"/>
    </location>
</feature>
<evidence type="ECO:0000313" key="4">
    <source>
        <dbReference type="Proteomes" id="UP000184112"/>
    </source>
</evidence>
<dbReference type="AlphaFoldDB" id="A0A1M5TU12"/>
<keyword evidence="2" id="KW-0472">Membrane</keyword>
<keyword evidence="1" id="KW-0175">Coiled coil</keyword>
<keyword evidence="2" id="KW-1133">Transmembrane helix</keyword>
<evidence type="ECO:0000256" key="1">
    <source>
        <dbReference type="SAM" id="Coils"/>
    </source>
</evidence>
<keyword evidence="2" id="KW-0812">Transmembrane</keyword>
<evidence type="ECO:0008006" key="5">
    <source>
        <dbReference type="Google" id="ProtNLM"/>
    </source>
</evidence>
<reference evidence="3 4" key="1">
    <citation type="submission" date="2016-11" db="EMBL/GenBank/DDBJ databases">
        <authorList>
            <person name="Jaros S."/>
            <person name="Januszkiewicz K."/>
            <person name="Wedrychowicz H."/>
        </authorList>
    </citation>
    <scope>NUCLEOTIDE SEQUENCE [LARGE SCALE GENOMIC DNA]</scope>
    <source>
        <strain evidence="3 4">DSM 6792</strain>
    </source>
</reference>
<evidence type="ECO:0000256" key="2">
    <source>
        <dbReference type="SAM" id="Phobius"/>
    </source>
</evidence>
<dbReference type="EMBL" id="FQWH01000012">
    <property type="protein sequence ID" value="SHH54189.1"/>
    <property type="molecule type" value="Genomic_DNA"/>
</dbReference>
<protein>
    <recommendedName>
        <fullName evidence="5">DUF1360 domain-containing protein</fullName>
    </recommendedName>
</protein>
<organism evidence="3 4">
    <name type="scientific">Flavobacterium johnsoniae</name>
    <name type="common">Cytophaga johnsonae</name>
    <dbReference type="NCBI Taxonomy" id="986"/>
    <lineage>
        <taxon>Bacteria</taxon>
        <taxon>Pseudomonadati</taxon>
        <taxon>Bacteroidota</taxon>
        <taxon>Flavobacteriia</taxon>
        <taxon>Flavobacteriales</taxon>
        <taxon>Flavobacteriaceae</taxon>
        <taxon>Flavobacterium</taxon>
    </lineage>
</organism>
<name>A0A1M5TU12_FLAJO</name>
<feature type="coiled-coil region" evidence="1">
    <location>
        <begin position="104"/>
        <end position="131"/>
    </location>
</feature>
<gene>
    <name evidence="3" type="ORF">SAMN05444388_11240</name>
</gene>
<dbReference type="RefSeq" id="WP_073410721.1">
    <property type="nucleotide sequence ID" value="NZ_CP031763.1"/>
</dbReference>
<feature type="transmembrane region" description="Helical" evidence="2">
    <location>
        <begin position="52"/>
        <end position="73"/>
    </location>
</feature>
<proteinExistence type="predicted"/>
<feature type="transmembrane region" description="Helical" evidence="2">
    <location>
        <begin position="6"/>
        <end position="24"/>
    </location>
</feature>